<keyword evidence="7" id="KW-1185">Reference proteome</keyword>
<dbReference type="STRING" id="1527.SAMN04489757_11546"/>
<dbReference type="SMART" id="SM00382">
    <property type="entry name" value="AAA"/>
    <property type="match status" value="1"/>
</dbReference>
<dbReference type="AlphaFoldDB" id="A0A1I5FPN6"/>
<organism evidence="6 7">
    <name type="scientific">Anaerocolumna aminovalerica</name>
    <dbReference type="NCBI Taxonomy" id="1527"/>
    <lineage>
        <taxon>Bacteria</taxon>
        <taxon>Bacillati</taxon>
        <taxon>Bacillota</taxon>
        <taxon>Clostridia</taxon>
        <taxon>Lachnospirales</taxon>
        <taxon>Lachnospiraceae</taxon>
        <taxon>Anaerocolumna</taxon>
    </lineage>
</organism>
<dbReference type="GO" id="GO:0015833">
    <property type="term" value="P:peptide transport"/>
    <property type="evidence" value="ECO:0007669"/>
    <property type="project" value="InterPro"/>
</dbReference>
<dbReference type="Gene3D" id="3.40.50.300">
    <property type="entry name" value="P-loop containing nucleotide triphosphate hydrolases"/>
    <property type="match status" value="1"/>
</dbReference>
<evidence type="ECO:0000256" key="4">
    <source>
        <dbReference type="ARBA" id="ARBA00022840"/>
    </source>
</evidence>
<dbReference type="FunFam" id="3.40.50.300:FF:000016">
    <property type="entry name" value="Oligopeptide ABC transporter ATP-binding component"/>
    <property type="match status" value="1"/>
</dbReference>
<keyword evidence="3" id="KW-0547">Nucleotide-binding</keyword>
<dbReference type="PROSITE" id="PS50893">
    <property type="entry name" value="ABC_TRANSPORTER_2"/>
    <property type="match status" value="1"/>
</dbReference>
<dbReference type="InterPro" id="IPR003439">
    <property type="entry name" value="ABC_transporter-like_ATP-bd"/>
</dbReference>
<evidence type="ECO:0000256" key="3">
    <source>
        <dbReference type="ARBA" id="ARBA00022741"/>
    </source>
</evidence>
<dbReference type="Pfam" id="PF00005">
    <property type="entry name" value="ABC_tran"/>
    <property type="match status" value="1"/>
</dbReference>
<evidence type="ECO:0000259" key="5">
    <source>
        <dbReference type="PROSITE" id="PS50893"/>
    </source>
</evidence>
<dbReference type="SUPFAM" id="SSF52540">
    <property type="entry name" value="P-loop containing nucleoside triphosphate hydrolases"/>
    <property type="match status" value="1"/>
</dbReference>
<dbReference type="InterPro" id="IPR027417">
    <property type="entry name" value="P-loop_NTPase"/>
</dbReference>
<sequence>MDPILEIKNLCIDFKTNRGIIRACDDVTVNFNRGDIIGIIGESGSGKTTLASGILKTVRAPGRIASGEILYHTPNGETIDLLKLSEHEYAKHRWTNITTVFQAAQNVLNPTLKIKEHFIETAMAHDTDKKFTKKQILEKAAMLLSQVRLEERILNSYPHQLSGGMKQRTIIALSLLLEPDMIILDEPTTALDVITQWYIIDILRKIHEETGITMIFMTHDVSIIGSVVDRIGVMYCGQMVEYGKVEDVFLKPSHSYTYGLMNAVPSLKDDITKRKAIAGYPPNLLELPKGCRFGPRCFLSKEGLCQSEEINITDMVDVGNEQLTLCPHWKKVKEQCH</sequence>
<evidence type="ECO:0000313" key="6">
    <source>
        <dbReference type="EMBL" id="SFO25734.1"/>
    </source>
</evidence>
<evidence type="ECO:0000256" key="2">
    <source>
        <dbReference type="ARBA" id="ARBA00022448"/>
    </source>
</evidence>
<dbReference type="GO" id="GO:0005524">
    <property type="term" value="F:ATP binding"/>
    <property type="evidence" value="ECO:0007669"/>
    <property type="project" value="UniProtKB-KW"/>
</dbReference>
<keyword evidence="2" id="KW-0813">Transport</keyword>
<keyword evidence="4 6" id="KW-0067">ATP-binding</keyword>
<dbReference type="RefSeq" id="WP_091686610.1">
    <property type="nucleotide sequence ID" value="NZ_BAABFM010000024.1"/>
</dbReference>
<dbReference type="InterPro" id="IPR003593">
    <property type="entry name" value="AAA+_ATPase"/>
</dbReference>
<dbReference type="GO" id="GO:0016887">
    <property type="term" value="F:ATP hydrolysis activity"/>
    <property type="evidence" value="ECO:0007669"/>
    <property type="project" value="InterPro"/>
</dbReference>
<dbReference type="EMBL" id="FOWD01000015">
    <property type="protein sequence ID" value="SFO25734.1"/>
    <property type="molecule type" value="Genomic_DNA"/>
</dbReference>
<dbReference type="InterPro" id="IPR013563">
    <property type="entry name" value="Oligopep_ABC_C"/>
</dbReference>
<dbReference type="OrthoDB" id="41661at2"/>
<protein>
    <submittedName>
        <fullName evidence="6">Peptide/nickel transport system ATP-binding protein</fullName>
    </submittedName>
</protein>
<dbReference type="PANTHER" id="PTHR43067">
    <property type="entry name" value="OLIGOPEPTIDE/DIPEPTIDE ABC TRANSPORTER, ATPASE SUBUNIT"/>
    <property type="match status" value="1"/>
</dbReference>
<gene>
    <name evidence="6" type="ORF">SAMN04489757_11546</name>
</gene>
<name>A0A1I5FPN6_9FIRM</name>
<dbReference type="Pfam" id="PF08352">
    <property type="entry name" value="oligo_HPY"/>
    <property type="match status" value="1"/>
</dbReference>
<dbReference type="Proteomes" id="UP000198806">
    <property type="component" value="Unassembled WGS sequence"/>
</dbReference>
<comment type="similarity">
    <text evidence="1">Belongs to the ABC transporter superfamily.</text>
</comment>
<dbReference type="PANTHER" id="PTHR43067:SF3">
    <property type="entry name" value="MALTOSE ABC TRANSPORTER, ATP-BINDING PROTEIN"/>
    <property type="match status" value="1"/>
</dbReference>
<reference evidence="6 7" key="1">
    <citation type="submission" date="2016-10" db="EMBL/GenBank/DDBJ databases">
        <authorList>
            <person name="de Groot N.N."/>
        </authorList>
    </citation>
    <scope>NUCLEOTIDE SEQUENCE [LARGE SCALE GENOMIC DNA]</scope>
    <source>
        <strain evidence="6 7">DSM 1283</strain>
    </source>
</reference>
<feature type="domain" description="ABC transporter" evidence="5">
    <location>
        <begin position="5"/>
        <end position="261"/>
    </location>
</feature>
<proteinExistence type="inferred from homology"/>
<accession>A0A1I5FPN6</accession>
<evidence type="ECO:0000313" key="7">
    <source>
        <dbReference type="Proteomes" id="UP000198806"/>
    </source>
</evidence>
<evidence type="ECO:0000256" key="1">
    <source>
        <dbReference type="ARBA" id="ARBA00005417"/>
    </source>
</evidence>
<dbReference type="CDD" id="cd03257">
    <property type="entry name" value="ABC_NikE_OppD_transporters"/>
    <property type="match status" value="1"/>
</dbReference>
<dbReference type="NCBIfam" id="TIGR01727">
    <property type="entry name" value="oligo_HPY"/>
    <property type="match status" value="1"/>
</dbReference>